<sequence>MGISNRAVISISEAAFYLEQAGEYIFLPSIKHEDCEQYYQAANEWIEDISLNIISNSIKTIDHKKIYELSEVNPEDVYISKMELRSWCASQLGWVPPFLWIESDEIVSESVRNEQLEDTPNMPEDKILKEACYEIASGIIETISSSQDCDTPSDNLVHENSSQLLKILLLANDRFWKDINPNNPSSFPRKEDVQDWLIKNGFSSGSLADNAAKILSEGRHHSPGRPKKEK</sequence>
<evidence type="ECO:0000313" key="1">
    <source>
        <dbReference type="EMBL" id="MDO6453853.1"/>
    </source>
</evidence>
<dbReference type="EMBL" id="JAUOPG010000005">
    <property type="protein sequence ID" value="MDO6453853.1"/>
    <property type="molecule type" value="Genomic_DNA"/>
</dbReference>
<evidence type="ECO:0000313" key="2">
    <source>
        <dbReference type="Proteomes" id="UP001169862"/>
    </source>
</evidence>
<organism evidence="1 2">
    <name type="scientific">Neptunomonas phycophila</name>
    <dbReference type="NCBI Taxonomy" id="1572645"/>
    <lineage>
        <taxon>Bacteria</taxon>
        <taxon>Pseudomonadati</taxon>
        <taxon>Pseudomonadota</taxon>
        <taxon>Gammaproteobacteria</taxon>
        <taxon>Oceanospirillales</taxon>
        <taxon>Oceanospirillaceae</taxon>
        <taxon>Neptunomonas</taxon>
    </lineage>
</organism>
<name>A0AAW7XHS0_9GAMM</name>
<dbReference type="AlphaFoldDB" id="A0AAW7XHS0"/>
<protein>
    <submittedName>
        <fullName evidence="1">Uncharacterized protein</fullName>
    </submittedName>
</protein>
<reference evidence="1" key="1">
    <citation type="submission" date="2023-07" db="EMBL/GenBank/DDBJ databases">
        <title>Genome content predicts the carbon catabolic preferences of heterotrophic bacteria.</title>
        <authorList>
            <person name="Gralka M."/>
        </authorList>
    </citation>
    <scope>NUCLEOTIDE SEQUENCE</scope>
    <source>
        <strain evidence="1">I2M16</strain>
    </source>
</reference>
<dbReference type="RefSeq" id="WP_303550177.1">
    <property type="nucleotide sequence ID" value="NZ_JAUOPG010000005.1"/>
</dbReference>
<dbReference type="Proteomes" id="UP001169862">
    <property type="component" value="Unassembled WGS sequence"/>
</dbReference>
<comment type="caution">
    <text evidence="1">The sequence shown here is derived from an EMBL/GenBank/DDBJ whole genome shotgun (WGS) entry which is preliminary data.</text>
</comment>
<accession>A0AAW7XHS0</accession>
<proteinExistence type="predicted"/>
<gene>
    <name evidence="1" type="ORF">Q4490_09770</name>
</gene>